<dbReference type="RefSeq" id="WP_242383804.1">
    <property type="nucleotide sequence ID" value="NZ_JAKRKC020000001.1"/>
</dbReference>
<keyword evidence="1" id="KW-0812">Transmembrane</keyword>
<proteinExistence type="predicted"/>
<evidence type="ECO:0000256" key="1">
    <source>
        <dbReference type="SAM" id="Phobius"/>
    </source>
</evidence>
<feature type="transmembrane region" description="Helical" evidence="1">
    <location>
        <begin position="57"/>
        <end position="79"/>
    </location>
</feature>
<keyword evidence="1" id="KW-1133">Transmembrane helix</keyword>
<gene>
    <name evidence="2" type="ORF">MF672_023915</name>
</gene>
<evidence type="ECO:0000313" key="2">
    <source>
        <dbReference type="EMBL" id="MCK2216816.1"/>
    </source>
</evidence>
<keyword evidence="3" id="KW-1185">Reference proteome</keyword>
<evidence type="ECO:0008006" key="4">
    <source>
        <dbReference type="Google" id="ProtNLM"/>
    </source>
</evidence>
<sequence>MVAGLLLPPLTLAGLWYGVGEFARQTRTFQVPWTAAAVLAATAIVLALLAGSRISPVASLIGGLVITALGVLPLVEIMGGPQLVPQSLLPAQLRDGYLTLGYSGLTLFLGAALLVVSLFPSRWRAAAEPPAVSAAYGQGTSPYLPEDATRPMYRD</sequence>
<name>A0ABT0FWT4_9ACTN</name>
<dbReference type="Proteomes" id="UP001317259">
    <property type="component" value="Unassembled WGS sequence"/>
</dbReference>
<comment type="caution">
    <text evidence="2">The sequence shown here is derived from an EMBL/GenBank/DDBJ whole genome shotgun (WGS) entry which is preliminary data.</text>
</comment>
<protein>
    <recommendedName>
        <fullName evidence="4">Cytochrome d ubiquinol oxidase subunit II</fullName>
    </recommendedName>
</protein>
<evidence type="ECO:0000313" key="3">
    <source>
        <dbReference type="Proteomes" id="UP001317259"/>
    </source>
</evidence>
<dbReference type="EMBL" id="JAKRKC020000001">
    <property type="protein sequence ID" value="MCK2216816.1"/>
    <property type="molecule type" value="Genomic_DNA"/>
</dbReference>
<feature type="transmembrane region" description="Helical" evidence="1">
    <location>
        <begin position="30"/>
        <end position="50"/>
    </location>
</feature>
<feature type="transmembrane region" description="Helical" evidence="1">
    <location>
        <begin position="99"/>
        <end position="119"/>
    </location>
</feature>
<keyword evidence="1" id="KW-0472">Membrane</keyword>
<reference evidence="2 3" key="1">
    <citation type="submission" date="2022-04" db="EMBL/GenBank/DDBJ databases">
        <title>Genome draft of Actinomadura sp. ATCC 31491.</title>
        <authorList>
            <person name="Shi X."/>
            <person name="Du Y."/>
        </authorList>
    </citation>
    <scope>NUCLEOTIDE SEQUENCE [LARGE SCALE GENOMIC DNA]</scope>
    <source>
        <strain evidence="2 3">ATCC 31491</strain>
    </source>
</reference>
<accession>A0ABT0FWT4</accession>
<organism evidence="2 3">
    <name type="scientific">Actinomadura luzonensis</name>
    <dbReference type="NCBI Taxonomy" id="2805427"/>
    <lineage>
        <taxon>Bacteria</taxon>
        <taxon>Bacillati</taxon>
        <taxon>Actinomycetota</taxon>
        <taxon>Actinomycetes</taxon>
        <taxon>Streptosporangiales</taxon>
        <taxon>Thermomonosporaceae</taxon>
        <taxon>Actinomadura</taxon>
    </lineage>
</organism>